<feature type="transmembrane region" description="Helical" evidence="2">
    <location>
        <begin position="372"/>
        <end position="396"/>
    </location>
</feature>
<evidence type="ECO:0000256" key="1">
    <source>
        <dbReference type="ARBA" id="ARBA00009617"/>
    </source>
</evidence>
<dbReference type="OMA" id="TDVMGLP"/>
<dbReference type="Gene3D" id="1.20.1250.20">
    <property type="entry name" value="MFS general substrate transporter like domains"/>
    <property type="match status" value="1"/>
</dbReference>
<keyword evidence="2" id="KW-0472">Membrane</keyword>
<reference evidence="3" key="1">
    <citation type="submission" date="2019-03" db="EMBL/GenBank/DDBJ databases">
        <title>Complete genome sequence of enteropathogenic Citrobacter rodentium strain DBS100.</title>
        <authorList>
            <person name="Popov G."/>
            <person name="Fiebig A."/>
            <person name="Shideler S."/>
            <person name="Coombes B."/>
            <person name="Savchenko A."/>
        </authorList>
    </citation>
    <scope>NUCLEOTIDE SEQUENCE</scope>
    <source>
        <strain evidence="3">DBS100</strain>
    </source>
</reference>
<evidence type="ECO:0000256" key="2">
    <source>
        <dbReference type="SAM" id="Phobius"/>
    </source>
</evidence>
<keyword evidence="2" id="KW-1133">Transmembrane helix</keyword>
<dbReference type="GO" id="GO:0015293">
    <property type="term" value="F:symporter activity"/>
    <property type="evidence" value="ECO:0007669"/>
    <property type="project" value="InterPro"/>
</dbReference>
<accession>A0A482PU75</accession>
<evidence type="ECO:0000313" key="3">
    <source>
        <dbReference type="EMBL" id="QBY31276.1"/>
    </source>
</evidence>
<dbReference type="InterPro" id="IPR039672">
    <property type="entry name" value="MFS_2"/>
</dbReference>
<dbReference type="GO" id="GO:0005886">
    <property type="term" value="C:plasma membrane"/>
    <property type="evidence" value="ECO:0007669"/>
    <property type="project" value="TreeGrafter"/>
</dbReference>
<feature type="transmembrane region" description="Helical" evidence="2">
    <location>
        <begin position="240"/>
        <end position="257"/>
    </location>
</feature>
<dbReference type="SUPFAM" id="SSF103473">
    <property type="entry name" value="MFS general substrate transporter"/>
    <property type="match status" value="1"/>
</dbReference>
<feature type="transmembrane region" description="Helical" evidence="2">
    <location>
        <begin position="52"/>
        <end position="79"/>
    </location>
</feature>
<dbReference type="InterPro" id="IPR001927">
    <property type="entry name" value="Na/Gal_symport"/>
</dbReference>
<feature type="transmembrane region" description="Helical" evidence="2">
    <location>
        <begin position="305"/>
        <end position="326"/>
    </location>
</feature>
<dbReference type="GO" id="GO:0006814">
    <property type="term" value="P:sodium ion transport"/>
    <property type="evidence" value="ECO:0007669"/>
    <property type="project" value="InterPro"/>
</dbReference>
<dbReference type="InterPro" id="IPR036259">
    <property type="entry name" value="MFS_trans_sf"/>
</dbReference>
<keyword evidence="2" id="KW-0812">Transmembrane</keyword>
<feature type="transmembrane region" description="Helical" evidence="2">
    <location>
        <begin position="121"/>
        <end position="146"/>
    </location>
</feature>
<gene>
    <name evidence="3" type="ORF">E2R62_22340</name>
</gene>
<dbReference type="PANTHER" id="PTHR11328:SF24">
    <property type="entry name" value="MAJOR FACILITATOR SUPERFAMILY (MFS) PROFILE DOMAIN-CONTAINING PROTEIN"/>
    <property type="match status" value="1"/>
</dbReference>
<feature type="transmembrane region" description="Helical" evidence="2">
    <location>
        <begin position="416"/>
        <end position="438"/>
    </location>
</feature>
<feature type="transmembrane region" description="Helical" evidence="2">
    <location>
        <begin position="332"/>
        <end position="360"/>
    </location>
</feature>
<dbReference type="PANTHER" id="PTHR11328">
    <property type="entry name" value="MAJOR FACILITATOR SUPERFAMILY DOMAIN-CONTAINING PROTEIN"/>
    <property type="match status" value="1"/>
</dbReference>
<dbReference type="EMBL" id="CP038008">
    <property type="protein sequence ID" value="QBY31276.1"/>
    <property type="molecule type" value="Genomic_DNA"/>
</dbReference>
<protein>
    <submittedName>
        <fullName evidence="3">MFS transporter</fullName>
    </submittedName>
</protein>
<dbReference type="AlphaFoldDB" id="A0A482PU75"/>
<feature type="transmembrane region" description="Helical" evidence="2">
    <location>
        <begin position="277"/>
        <end position="298"/>
    </location>
</feature>
<feature type="transmembrane region" description="Helical" evidence="2">
    <location>
        <begin position="91"/>
        <end position="109"/>
    </location>
</feature>
<proteinExistence type="inferred from homology"/>
<comment type="similarity">
    <text evidence="1">Belongs to the sodium:galactoside symporter (TC 2.A.2) family.</text>
</comment>
<dbReference type="CDD" id="cd17332">
    <property type="entry name" value="MFS_MelB_like"/>
    <property type="match status" value="1"/>
</dbReference>
<feature type="transmembrane region" description="Helical" evidence="2">
    <location>
        <begin position="167"/>
        <end position="185"/>
    </location>
</feature>
<name>A0A482PU75_CITRO</name>
<feature type="transmembrane region" description="Helical" evidence="2">
    <location>
        <begin position="191"/>
        <end position="211"/>
    </location>
</feature>
<dbReference type="Pfam" id="PF13347">
    <property type="entry name" value="MFS_2"/>
    <property type="match status" value="1"/>
</dbReference>
<dbReference type="GO" id="GO:0008643">
    <property type="term" value="P:carbohydrate transport"/>
    <property type="evidence" value="ECO:0007669"/>
    <property type="project" value="InterPro"/>
</dbReference>
<dbReference type="NCBIfam" id="TIGR00792">
    <property type="entry name" value="gph"/>
    <property type="match status" value="1"/>
</dbReference>
<organism evidence="3">
    <name type="scientific">Citrobacter rodentium</name>
    <dbReference type="NCBI Taxonomy" id="67825"/>
    <lineage>
        <taxon>Bacteria</taxon>
        <taxon>Pseudomonadati</taxon>
        <taxon>Pseudomonadota</taxon>
        <taxon>Gammaproteobacteria</taxon>
        <taxon>Enterobacterales</taxon>
        <taxon>Enterobacteriaceae</taxon>
        <taxon>Citrobacter</taxon>
    </lineage>
</organism>
<dbReference type="RefSeq" id="WP_012904405.1">
    <property type="nucleotide sequence ID" value="NZ_CAJTBI010000025.1"/>
</dbReference>
<sequence>MSSVIEEAHLTEHQRLSSLQRISYGLLDVAGNLLYCFGSTYILYFYTDVAGITLAIAGTILLLARIVDGIDAPVWGIIIDKTRSRYGKCRPWFLWLPLPFAVFSALSFWSPDISMTGKTLYAAISYMIASILFTGLNTPLSAILPLMTLSAKERLILNSYRMTGGQIGVLLMNATALPLVAFLGGGNDKSGFFYTAIVFAIISCALTLFAFRNIRELDTDKIQQQPQLPMKKSFRAMKGNWPWILMVLANLIFWVALQQRASTIVYYLTYNLDRKDLVPLVNSLATIQILFIIAIPFFSRYLSKTGIWIAGLLLSTAGGILVWLAAGNVTLLIVAWVLANIGSGIACSMPFAMLGFAVDYGAWKTGVKATSILIAFGSTFCIKMGSGIGTAFAAWIMNSFGYLPNQAQTAAGLEGITWAFIWTPALLFALAALPLLFFRQYEAMERRIQQDLQSGAH</sequence>